<dbReference type="PROSITE" id="PS00211">
    <property type="entry name" value="ABC_TRANSPORTER_1"/>
    <property type="match status" value="1"/>
</dbReference>
<dbReference type="GO" id="GO:0005524">
    <property type="term" value="F:ATP binding"/>
    <property type="evidence" value="ECO:0007669"/>
    <property type="project" value="UniProtKB-KW"/>
</dbReference>
<evidence type="ECO:0000313" key="11">
    <source>
        <dbReference type="Proteomes" id="UP001335737"/>
    </source>
</evidence>
<keyword evidence="5 7" id="KW-1133">Transmembrane helix</keyword>
<dbReference type="InterPro" id="IPR011527">
    <property type="entry name" value="ABC1_TM_dom"/>
</dbReference>
<gene>
    <name evidence="10" type="ORF">QGM71_20875</name>
</gene>
<dbReference type="Gene3D" id="1.20.1560.10">
    <property type="entry name" value="ABC transporter type 1, transmembrane domain"/>
    <property type="match status" value="1"/>
</dbReference>
<protein>
    <submittedName>
        <fullName evidence="10">ABC transporter ATP-binding protein</fullName>
    </submittedName>
</protein>
<feature type="domain" description="ABC transporter" evidence="8">
    <location>
        <begin position="338"/>
        <end position="574"/>
    </location>
</feature>
<keyword evidence="3" id="KW-0547">Nucleotide-binding</keyword>
<evidence type="ECO:0000256" key="4">
    <source>
        <dbReference type="ARBA" id="ARBA00022840"/>
    </source>
</evidence>
<dbReference type="InterPro" id="IPR039421">
    <property type="entry name" value="Type_1_exporter"/>
</dbReference>
<dbReference type="SMART" id="SM00382">
    <property type="entry name" value="AAA"/>
    <property type="match status" value="1"/>
</dbReference>
<dbReference type="InterPro" id="IPR027417">
    <property type="entry name" value="P-loop_NTPase"/>
</dbReference>
<dbReference type="CDD" id="cd07346">
    <property type="entry name" value="ABC_6TM_exporters"/>
    <property type="match status" value="1"/>
</dbReference>
<evidence type="ECO:0000313" key="10">
    <source>
        <dbReference type="EMBL" id="MEC5425910.1"/>
    </source>
</evidence>
<dbReference type="InterPro" id="IPR003439">
    <property type="entry name" value="ABC_transporter-like_ATP-bd"/>
</dbReference>
<keyword evidence="2 7" id="KW-0812">Transmembrane</keyword>
<feature type="transmembrane region" description="Helical" evidence="7">
    <location>
        <begin position="63"/>
        <end position="85"/>
    </location>
</feature>
<reference evidence="10 11" key="1">
    <citation type="journal article" date="2024" name="Int. J. Syst. Evol. Microbiol.">
        <title>Virgibacillus tibetensis sp. nov., isolated from salt lake on the Tibetan Plateau of China.</title>
        <authorList>
            <person name="Phurbu D."/>
            <person name="Liu Z.-X."/>
            <person name="Wang R."/>
            <person name="Zheng Y.-Y."/>
            <person name="Liu H.-C."/>
            <person name="Zhou Y.-G."/>
            <person name="Yu Y.-J."/>
            <person name="Li A.-H."/>
        </authorList>
    </citation>
    <scope>NUCLEOTIDE SEQUENCE [LARGE SCALE GENOMIC DNA]</scope>
    <source>
        <strain evidence="10 11">C22-A2</strain>
    </source>
</reference>
<dbReference type="PANTHER" id="PTHR43394">
    <property type="entry name" value="ATP-DEPENDENT PERMEASE MDL1, MITOCHONDRIAL"/>
    <property type="match status" value="1"/>
</dbReference>
<evidence type="ECO:0000256" key="7">
    <source>
        <dbReference type="SAM" id="Phobius"/>
    </source>
</evidence>
<dbReference type="PROSITE" id="PS50893">
    <property type="entry name" value="ABC_TRANSPORTER_2"/>
    <property type="match status" value="1"/>
</dbReference>
<dbReference type="SUPFAM" id="SSF52540">
    <property type="entry name" value="P-loop containing nucleoside triphosphate hydrolases"/>
    <property type="match status" value="1"/>
</dbReference>
<comment type="subcellular location">
    <subcellularLocation>
        <location evidence="1">Cell membrane</location>
        <topology evidence="1">Multi-pass membrane protein</topology>
    </subcellularLocation>
</comment>
<organism evidence="10 11">
    <name type="scientific">Virgibacillus tibetensis</name>
    <dbReference type="NCBI Taxonomy" id="3042313"/>
    <lineage>
        <taxon>Bacteria</taxon>
        <taxon>Bacillati</taxon>
        <taxon>Bacillota</taxon>
        <taxon>Bacilli</taxon>
        <taxon>Bacillales</taxon>
        <taxon>Bacillaceae</taxon>
        <taxon>Virgibacillus</taxon>
    </lineage>
</organism>
<sequence>MFKRKREGTSHWFWSNYSQVTGLALLSMFVMIIYMLTNFLIIGVQKWIIDDVFIDQQYDQLPFLLIIFAVGFIGFGILNPVSALIREAVFNKFSLSLSKDFMTHVSKVPLHIFQSERIANYVYYFSKDIRGLSEAVTREIPTVIQQGLYIILLMGVIGFISPLILLIIIIFSVFYIILGRYFGPKMKQASSSVQEEKSKVLVHIEEGISSTREVIAFHRQKWEKAIYDRLFGRYFTAIMKEGRLENKHLFLSDPMRWGANIVILGYGGYLVINGQLSIGWLVVIYQFGSQLMDAMQFMFQLILRISGKMAHFSRLNELFNQTQVVEGDKQLSEPIEHIKLSDVTFSYHQSPQPILESINVDIKKGQKVAFVGTSGGGKSTLLQLLSKDNSPDKGNIIINHSSELKEISSTNWSQKTHIVFQEPYLFQETLLTNIHLGANHITKNQIVEACKAVQIHEFIMTLPDNYETIIGERGITLSGGQRQRVSLARAIVNNPDVLLLDEATSALDMATESRVQSSLDSIMREGIMVVVAHRLSTIENADVIYVLDKGEVVEYGTHESLLKEKGVYKRLYLRQKDEVS</sequence>
<dbReference type="Pfam" id="PF00005">
    <property type="entry name" value="ABC_tran"/>
    <property type="match status" value="1"/>
</dbReference>
<dbReference type="RefSeq" id="WP_327609444.1">
    <property type="nucleotide sequence ID" value="NZ_JARZFX010000022.1"/>
</dbReference>
<evidence type="ECO:0000256" key="1">
    <source>
        <dbReference type="ARBA" id="ARBA00004651"/>
    </source>
</evidence>
<evidence type="ECO:0000256" key="2">
    <source>
        <dbReference type="ARBA" id="ARBA00022692"/>
    </source>
</evidence>
<dbReference type="PROSITE" id="PS50929">
    <property type="entry name" value="ABC_TM1F"/>
    <property type="match status" value="1"/>
</dbReference>
<keyword evidence="4 10" id="KW-0067">ATP-binding</keyword>
<dbReference type="InterPro" id="IPR003593">
    <property type="entry name" value="AAA+_ATPase"/>
</dbReference>
<comment type="caution">
    <text evidence="10">The sequence shown here is derived from an EMBL/GenBank/DDBJ whole genome shotgun (WGS) entry which is preliminary data.</text>
</comment>
<dbReference type="EMBL" id="JARZFX010000022">
    <property type="protein sequence ID" value="MEC5425910.1"/>
    <property type="molecule type" value="Genomic_DNA"/>
</dbReference>
<evidence type="ECO:0000256" key="6">
    <source>
        <dbReference type="ARBA" id="ARBA00023136"/>
    </source>
</evidence>
<keyword evidence="6 7" id="KW-0472">Membrane</keyword>
<dbReference type="Proteomes" id="UP001335737">
    <property type="component" value="Unassembled WGS sequence"/>
</dbReference>
<feature type="transmembrane region" description="Helical" evidence="7">
    <location>
        <begin position="20"/>
        <end position="42"/>
    </location>
</feature>
<dbReference type="Gene3D" id="3.40.50.300">
    <property type="entry name" value="P-loop containing nucleotide triphosphate hydrolases"/>
    <property type="match status" value="1"/>
</dbReference>
<feature type="transmembrane region" description="Helical" evidence="7">
    <location>
        <begin position="148"/>
        <end position="178"/>
    </location>
</feature>
<dbReference type="PANTHER" id="PTHR43394:SF1">
    <property type="entry name" value="ATP-BINDING CASSETTE SUB-FAMILY B MEMBER 10, MITOCHONDRIAL"/>
    <property type="match status" value="1"/>
</dbReference>
<dbReference type="SUPFAM" id="SSF90123">
    <property type="entry name" value="ABC transporter transmembrane region"/>
    <property type="match status" value="1"/>
</dbReference>
<dbReference type="InterPro" id="IPR036640">
    <property type="entry name" value="ABC1_TM_sf"/>
</dbReference>
<dbReference type="Pfam" id="PF00664">
    <property type="entry name" value="ABC_membrane"/>
    <property type="match status" value="1"/>
</dbReference>
<keyword evidence="11" id="KW-1185">Reference proteome</keyword>
<accession>A0ABU6KLX1</accession>
<evidence type="ECO:0000256" key="3">
    <source>
        <dbReference type="ARBA" id="ARBA00022741"/>
    </source>
</evidence>
<dbReference type="InterPro" id="IPR017871">
    <property type="entry name" value="ABC_transporter-like_CS"/>
</dbReference>
<feature type="domain" description="ABC transmembrane type-1" evidence="9">
    <location>
        <begin position="25"/>
        <end position="307"/>
    </location>
</feature>
<evidence type="ECO:0000259" key="8">
    <source>
        <dbReference type="PROSITE" id="PS50893"/>
    </source>
</evidence>
<proteinExistence type="predicted"/>
<name>A0ABU6KLX1_9BACI</name>
<evidence type="ECO:0000256" key="5">
    <source>
        <dbReference type="ARBA" id="ARBA00022989"/>
    </source>
</evidence>
<evidence type="ECO:0000259" key="9">
    <source>
        <dbReference type="PROSITE" id="PS50929"/>
    </source>
</evidence>